<dbReference type="WBParaSite" id="ACRNAN_scaffold12047.g31501.t1">
    <property type="protein sequence ID" value="ACRNAN_scaffold12047.g31501.t1"/>
    <property type="gene ID" value="ACRNAN_scaffold12047.g31501"/>
</dbReference>
<proteinExistence type="predicted"/>
<reference evidence="2" key="1">
    <citation type="submission" date="2022-11" db="UniProtKB">
        <authorList>
            <consortium name="WormBaseParasite"/>
        </authorList>
    </citation>
    <scope>IDENTIFICATION</scope>
</reference>
<protein>
    <submittedName>
        <fullName evidence="2">Uncharacterized protein</fullName>
    </submittedName>
</protein>
<sequence>MSERISNAISGYFVKRFQLGDMAVLVQRSQIR</sequence>
<accession>A0A914CL95</accession>
<dbReference type="AlphaFoldDB" id="A0A914CL95"/>
<dbReference type="Proteomes" id="UP000887540">
    <property type="component" value="Unplaced"/>
</dbReference>
<evidence type="ECO:0000313" key="2">
    <source>
        <dbReference type="WBParaSite" id="ACRNAN_scaffold12047.g31501.t1"/>
    </source>
</evidence>
<keyword evidence="1" id="KW-1185">Reference proteome</keyword>
<organism evidence="1 2">
    <name type="scientific">Acrobeloides nanus</name>
    <dbReference type="NCBI Taxonomy" id="290746"/>
    <lineage>
        <taxon>Eukaryota</taxon>
        <taxon>Metazoa</taxon>
        <taxon>Ecdysozoa</taxon>
        <taxon>Nematoda</taxon>
        <taxon>Chromadorea</taxon>
        <taxon>Rhabditida</taxon>
        <taxon>Tylenchina</taxon>
        <taxon>Cephalobomorpha</taxon>
        <taxon>Cephaloboidea</taxon>
        <taxon>Cephalobidae</taxon>
        <taxon>Acrobeloides</taxon>
    </lineage>
</organism>
<name>A0A914CL95_9BILA</name>
<evidence type="ECO:0000313" key="1">
    <source>
        <dbReference type="Proteomes" id="UP000887540"/>
    </source>
</evidence>